<sequence>MEGIGTPESHDIEGIGTPESNDLEVGANTFDNIVYCCLGGILCIIHKGGI</sequence>
<gene>
    <name evidence="1" type="ORF">SPARVUS_LOCUS5681476</name>
</gene>
<evidence type="ECO:0000313" key="2">
    <source>
        <dbReference type="Proteomes" id="UP001162483"/>
    </source>
</evidence>
<comment type="caution">
    <text evidence="1">The sequence shown here is derived from an EMBL/GenBank/DDBJ whole genome shotgun (WGS) entry which is preliminary data.</text>
</comment>
<organism evidence="1 2">
    <name type="scientific">Staurois parvus</name>
    <dbReference type="NCBI Taxonomy" id="386267"/>
    <lineage>
        <taxon>Eukaryota</taxon>
        <taxon>Metazoa</taxon>
        <taxon>Chordata</taxon>
        <taxon>Craniata</taxon>
        <taxon>Vertebrata</taxon>
        <taxon>Euteleostomi</taxon>
        <taxon>Amphibia</taxon>
        <taxon>Batrachia</taxon>
        <taxon>Anura</taxon>
        <taxon>Neobatrachia</taxon>
        <taxon>Ranoidea</taxon>
        <taxon>Ranidae</taxon>
        <taxon>Staurois</taxon>
    </lineage>
</organism>
<protein>
    <submittedName>
        <fullName evidence="1">Uncharacterized protein</fullName>
    </submittedName>
</protein>
<keyword evidence="2" id="KW-1185">Reference proteome</keyword>
<reference evidence="1" key="1">
    <citation type="submission" date="2023-05" db="EMBL/GenBank/DDBJ databases">
        <authorList>
            <person name="Stuckert A."/>
        </authorList>
    </citation>
    <scope>NUCLEOTIDE SEQUENCE</scope>
</reference>
<accession>A0ABN9CRZ1</accession>
<dbReference type="Proteomes" id="UP001162483">
    <property type="component" value="Unassembled WGS sequence"/>
</dbReference>
<name>A0ABN9CRZ1_9NEOB</name>
<proteinExistence type="predicted"/>
<dbReference type="EMBL" id="CATNWA010012195">
    <property type="protein sequence ID" value="CAI9562962.1"/>
    <property type="molecule type" value="Genomic_DNA"/>
</dbReference>
<evidence type="ECO:0000313" key="1">
    <source>
        <dbReference type="EMBL" id="CAI9562962.1"/>
    </source>
</evidence>